<comment type="similarity">
    <text evidence="2">Belongs to the bacterial PQQ dehydrogenase family.</text>
</comment>
<evidence type="ECO:0000259" key="6">
    <source>
        <dbReference type="Pfam" id="PF01011"/>
    </source>
</evidence>
<dbReference type="OrthoDB" id="9794322at2"/>
<dbReference type="SMART" id="SM00564">
    <property type="entry name" value="PQQ"/>
    <property type="match status" value="5"/>
</dbReference>
<dbReference type="InterPro" id="IPR018391">
    <property type="entry name" value="PQQ_b-propeller_rpt"/>
</dbReference>
<dbReference type="GO" id="GO:0048038">
    <property type="term" value="F:quinone binding"/>
    <property type="evidence" value="ECO:0007669"/>
    <property type="project" value="InterPro"/>
</dbReference>
<dbReference type="InterPro" id="IPR002372">
    <property type="entry name" value="PQQ_rpt_dom"/>
</dbReference>
<feature type="domain" description="Pyrrolo-quinoline quinone repeat" evidence="6">
    <location>
        <begin position="38"/>
        <end position="643"/>
    </location>
</feature>
<protein>
    <submittedName>
        <fullName evidence="7">Pyrroloquinoline quinone-dependent dehydrogenase</fullName>
    </submittedName>
</protein>
<dbReference type="AlphaFoldDB" id="A0A323V1F3"/>
<dbReference type="GO" id="GO:0016614">
    <property type="term" value="F:oxidoreductase activity, acting on CH-OH group of donors"/>
    <property type="evidence" value="ECO:0007669"/>
    <property type="project" value="InterPro"/>
</dbReference>
<gene>
    <name evidence="7" type="ORF">DNK49_04595</name>
</gene>
<evidence type="ECO:0000256" key="4">
    <source>
        <dbReference type="SAM" id="MobiDB-lite"/>
    </source>
</evidence>
<accession>A0A323V1F3</accession>
<feature type="compositionally biased region" description="Polar residues" evidence="4">
    <location>
        <begin position="390"/>
        <end position="405"/>
    </location>
</feature>
<dbReference type="Gene3D" id="2.140.10.10">
    <property type="entry name" value="Quinoprotein alcohol dehydrogenase-like superfamily"/>
    <property type="match status" value="2"/>
</dbReference>
<feature type="chain" id="PRO_5016323408" evidence="5">
    <location>
        <begin position="33"/>
        <end position="662"/>
    </location>
</feature>
<dbReference type="PANTHER" id="PTHR32303">
    <property type="entry name" value="QUINOPROTEIN ALCOHOL DEHYDROGENASE (CYTOCHROME C)"/>
    <property type="match status" value="1"/>
</dbReference>
<dbReference type="Pfam" id="PF01011">
    <property type="entry name" value="PQQ"/>
    <property type="match status" value="1"/>
</dbReference>
<evidence type="ECO:0000313" key="7">
    <source>
        <dbReference type="EMBL" id="PZA17810.1"/>
    </source>
</evidence>
<comment type="caution">
    <text evidence="7">The sequence shown here is derived from an EMBL/GenBank/DDBJ whole genome shotgun (WGS) entry which is preliminary data.</text>
</comment>
<proteinExistence type="inferred from homology"/>
<evidence type="ECO:0000313" key="8">
    <source>
        <dbReference type="Proteomes" id="UP000248259"/>
    </source>
</evidence>
<evidence type="ECO:0000256" key="1">
    <source>
        <dbReference type="ARBA" id="ARBA00001931"/>
    </source>
</evidence>
<dbReference type="RefSeq" id="WP_110523154.1">
    <property type="nucleotide sequence ID" value="NZ_QKOE01000002.1"/>
</dbReference>
<dbReference type="InterPro" id="IPR011047">
    <property type="entry name" value="Quinoprotein_ADH-like_sf"/>
</dbReference>
<reference evidence="7 8" key="1">
    <citation type="submission" date="2018-06" db="EMBL/GenBank/DDBJ databases">
        <title>Azoarcus communis strain SWub3 genome.</title>
        <authorList>
            <person name="Zorraquino Salvo V."/>
            <person name="Toubiana D."/>
            <person name="Blumwald E."/>
        </authorList>
    </citation>
    <scope>NUCLEOTIDE SEQUENCE [LARGE SCALE GENOMIC DNA]</scope>
    <source>
        <strain evidence="7 8">SWub3</strain>
    </source>
</reference>
<organism evidence="7 8">
    <name type="scientific">Parazoarcus communis SWub3 = DSM 12120</name>
    <dbReference type="NCBI Taxonomy" id="1121029"/>
    <lineage>
        <taxon>Bacteria</taxon>
        <taxon>Pseudomonadati</taxon>
        <taxon>Pseudomonadota</taxon>
        <taxon>Betaproteobacteria</taxon>
        <taxon>Rhodocyclales</taxon>
        <taxon>Zoogloeaceae</taxon>
        <taxon>Parazoarcus</taxon>
    </lineage>
</organism>
<keyword evidence="8" id="KW-1185">Reference proteome</keyword>
<keyword evidence="5" id="KW-0732">Signal</keyword>
<dbReference type="Proteomes" id="UP000248259">
    <property type="component" value="Unassembled WGS sequence"/>
</dbReference>
<dbReference type="GO" id="GO:0016020">
    <property type="term" value="C:membrane"/>
    <property type="evidence" value="ECO:0007669"/>
    <property type="project" value="InterPro"/>
</dbReference>
<feature type="signal peptide" evidence="5">
    <location>
        <begin position="1"/>
        <end position="32"/>
    </location>
</feature>
<dbReference type="PANTHER" id="PTHR32303:SF4">
    <property type="entry name" value="QUINOPROTEIN GLUCOSE DEHYDROGENASE"/>
    <property type="match status" value="1"/>
</dbReference>
<evidence type="ECO:0000256" key="3">
    <source>
        <dbReference type="ARBA" id="ARBA00023002"/>
    </source>
</evidence>
<name>A0A323V1F3_9RHOO</name>
<dbReference type="InterPro" id="IPR017511">
    <property type="entry name" value="PQQ_mDH"/>
</dbReference>
<sequence>MKKSRTSRAHPTGVRGALCLTALLTAMSMAFAGDDGNWTEYTGDKAGSRYLASKGVTAESVKSMKVAWRWSMPDNAVAADNAELRTWVNESTPLAIDGILYSTSPMSTVSAIDGQTGKTLWTYDPQAYKDGTPPNLGFINRGLTYWADGEDKRIIVGTGDGYLIALDAKNGKPIESWGEKGRVDLTKGMRRQVDRSLIAVTSPPIVCGDTVVPSIAVLDSFAIGRQPMKYHPPGDVQAFDVRTGKRVWIFEQPPQKGQAGNETWEDESWKTTGSGNMWARPGCDEELGLVYLPFSTPTNDFYGGHRKGDGLFGESLVAVNAKSGKLAWYYQMVRHGLWDYDLPTAPNLMDLTVNGKKIKAVAQVTKQGFVFTFDRATGKPVWPIEDRPVPQSTVPGERSAATQPHPTVPAPFVQQGVTEDDLIDLTPKLKEEAKKILARYNYGPLYTPPTLDKAGTLQVPGVLGGASWAGAAHNPKTNVLYVPSFTIPFGIKIKKENASVYDYTGTWAGVGGPQGLPLFKPPFSTVTAIDMNTGKHLWQIPAGKGPVDHPAIKDLKLDRVGVPRESFIALTDEILFLAPEGTHGVIGLSSRGNALITQISLEEKEPYLYAHDARTGDLVGELRLPGAAFGALMTYRAGDKQYVVVPIGGAGLPAELVAVQVN</sequence>
<evidence type="ECO:0000256" key="5">
    <source>
        <dbReference type="SAM" id="SignalP"/>
    </source>
</evidence>
<feature type="region of interest" description="Disordered" evidence="4">
    <location>
        <begin position="382"/>
        <end position="413"/>
    </location>
</feature>
<comment type="cofactor">
    <cofactor evidence="1">
        <name>pyrroloquinoline quinone</name>
        <dbReference type="ChEBI" id="CHEBI:58442"/>
    </cofactor>
</comment>
<dbReference type="EMBL" id="QKOE01000002">
    <property type="protein sequence ID" value="PZA17810.1"/>
    <property type="molecule type" value="Genomic_DNA"/>
</dbReference>
<dbReference type="SUPFAM" id="SSF50998">
    <property type="entry name" value="Quinoprotein alcohol dehydrogenase-like"/>
    <property type="match status" value="1"/>
</dbReference>
<keyword evidence="3" id="KW-0560">Oxidoreductase</keyword>
<evidence type="ECO:0000256" key="2">
    <source>
        <dbReference type="ARBA" id="ARBA00008156"/>
    </source>
</evidence>
<dbReference type="CDD" id="cd10280">
    <property type="entry name" value="PQQ_mGDH"/>
    <property type="match status" value="1"/>
</dbReference>